<name>A0ABT3QDH9_9PROT</name>
<keyword evidence="1" id="KW-0472">Membrane</keyword>
<keyword evidence="1" id="KW-1133">Transmembrane helix</keyword>
<organism evidence="2 3">
    <name type="scientific">Acetobacter thailandicus</name>
    <dbReference type="NCBI Taxonomy" id="1502842"/>
    <lineage>
        <taxon>Bacteria</taxon>
        <taxon>Pseudomonadati</taxon>
        <taxon>Pseudomonadota</taxon>
        <taxon>Alphaproteobacteria</taxon>
        <taxon>Acetobacterales</taxon>
        <taxon>Acetobacteraceae</taxon>
        <taxon>Acetobacter</taxon>
    </lineage>
</organism>
<evidence type="ECO:0000256" key="1">
    <source>
        <dbReference type="SAM" id="Phobius"/>
    </source>
</evidence>
<evidence type="ECO:0008006" key="4">
    <source>
        <dbReference type="Google" id="ProtNLM"/>
    </source>
</evidence>
<dbReference type="Proteomes" id="UP001301152">
    <property type="component" value="Unassembled WGS sequence"/>
</dbReference>
<keyword evidence="1" id="KW-0812">Transmembrane</keyword>
<keyword evidence="3" id="KW-1185">Reference proteome</keyword>
<sequence length="42" mass="4633">MPDFELGMIVGGGGVTLAITLLAIVWRILVVKSDFWRNAEDK</sequence>
<evidence type="ECO:0000313" key="2">
    <source>
        <dbReference type="EMBL" id="MCX2563335.1"/>
    </source>
</evidence>
<protein>
    <recommendedName>
        <fullName evidence="4">Flagellar motor protein MotA</fullName>
    </recommendedName>
</protein>
<evidence type="ECO:0000313" key="3">
    <source>
        <dbReference type="Proteomes" id="UP001301152"/>
    </source>
</evidence>
<feature type="transmembrane region" description="Helical" evidence="1">
    <location>
        <begin position="6"/>
        <end position="29"/>
    </location>
</feature>
<gene>
    <name evidence="2" type="ORF">OQ497_05075</name>
</gene>
<reference evidence="2 3" key="1">
    <citation type="submission" date="2022-11" db="EMBL/GenBank/DDBJ databases">
        <title>Genome sequencing of Acetobacter type strain.</title>
        <authorList>
            <person name="Heo J."/>
            <person name="Lee D."/>
            <person name="Han B.-H."/>
            <person name="Hong S.-B."/>
            <person name="Kwon S.-W."/>
        </authorList>
    </citation>
    <scope>NUCLEOTIDE SEQUENCE [LARGE SCALE GENOMIC DNA]</scope>
    <source>
        <strain evidence="2 3">KACC 21253</strain>
    </source>
</reference>
<dbReference type="EMBL" id="JAPIUZ010000002">
    <property type="protein sequence ID" value="MCX2563335.1"/>
    <property type="molecule type" value="Genomic_DNA"/>
</dbReference>
<dbReference type="RefSeq" id="WP_265792665.1">
    <property type="nucleotide sequence ID" value="NZ_JAPIUZ010000002.1"/>
</dbReference>
<comment type="caution">
    <text evidence="2">The sequence shown here is derived from an EMBL/GenBank/DDBJ whole genome shotgun (WGS) entry which is preliminary data.</text>
</comment>
<proteinExistence type="predicted"/>
<accession>A0ABT3QDH9</accession>